<accession>A0A1G1X5L7</accession>
<evidence type="ECO:0000256" key="1">
    <source>
        <dbReference type="SAM" id="MobiDB-lite"/>
    </source>
</evidence>
<name>A0A1G1X5L7_9BACT</name>
<evidence type="ECO:0000313" key="2">
    <source>
        <dbReference type="EMBL" id="OGY35263.1"/>
    </source>
</evidence>
<feature type="region of interest" description="Disordered" evidence="1">
    <location>
        <begin position="1"/>
        <end position="24"/>
    </location>
</feature>
<dbReference type="EMBL" id="MHHR01000002">
    <property type="protein sequence ID" value="OGY35263.1"/>
    <property type="molecule type" value="Genomic_DNA"/>
</dbReference>
<proteinExistence type="predicted"/>
<evidence type="ECO:0000313" key="3">
    <source>
        <dbReference type="Proteomes" id="UP000177528"/>
    </source>
</evidence>
<gene>
    <name evidence="2" type="ORF">A3D99_01180</name>
</gene>
<organism evidence="2 3">
    <name type="scientific">Candidatus Andersenbacteria bacterium RIFCSPHIGHO2_12_FULL_45_11</name>
    <dbReference type="NCBI Taxonomy" id="1797281"/>
    <lineage>
        <taxon>Bacteria</taxon>
        <taxon>Candidatus Anderseniibacteriota</taxon>
    </lineage>
</organism>
<protein>
    <submittedName>
        <fullName evidence="2">Uncharacterized protein</fullName>
    </submittedName>
</protein>
<reference evidence="2 3" key="1">
    <citation type="journal article" date="2016" name="Nat. Commun.">
        <title>Thousands of microbial genomes shed light on interconnected biogeochemical processes in an aquifer system.</title>
        <authorList>
            <person name="Anantharaman K."/>
            <person name="Brown C.T."/>
            <person name="Hug L.A."/>
            <person name="Sharon I."/>
            <person name="Castelle C.J."/>
            <person name="Probst A.J."/>
            <person name="Thomas B.C."/>
            <person name="Singh A."/>
            <person name="Wilkins M.J."/>
            <person name="Karaoz U."/>
            <person name="Brodie E.L."/>
            <person name="Williams K.H."/>
            <person name="Hubbard S.S."/>
            <person name="Banfield J.F."/>
        </authorList>
    </citation>
    <scope>NUCLEOTIDE SEQUENCE [LARGE SCALE GENOMIC DNA]</scope>
</reference>
<dbReference type="AlphaFoldDB" id="A0A1G1X5L7"/>
<sequence>MRKQAQFKLVSSTVAGPRKRTHKSCPPGVRLTVYGPHHPDCCETCGQEFIPDHPQLSELEPMDCEAFDQKLATMFASMQKMRIVKKRTSGMPKRTIAAKTKGRPA</sequence>
<dbReference type="Proteomes" id="UP000177528">
    <property type="component" value="Unassembled WGS sequence"/>
</dbReference>
<comment type="caution">
    <text evidence="2">The sequence shown here is derived from an EMBL/GenBank/DDBJ whole genome shotgun (WGS) entry which is preliminary data.</text>
</comment>